<dbReference type="OrthoDB" id="3000483at2759"/>
<dbReference type="GO" id="GO:0005524">
    <property type="term" value="F:ATP binding"/>
    <property type="evidence" value="ECO:0007669"/>
    <property type="project" value="UniProtKB-UniRule"/>
</dbReference>
<keyword evidence="14" id="KW-1185">Reference proteome</keyword>
<evidence type="ECO:0000256" key="1">
    <source>
        <dbReference type="ARBA" id="ARBA00010406"/>
    </source>
</evidence>
<dbReference type="SUPFAM" id="SSF48168">
    <property type="entry name" value="R1 subunit of ribonucleotide reductase, N-terminal domain"/>
    <property type="match status" value="1"/>
</dbReference>
<evidence type="ECO:0000256" key="8">
    <source>
        <dbReference type="ARBA" id="ARBA00023116"/>
    </source>
</evidence>
<comment type="similarity">
    <text evidence="1 11">Belongs to the ribonucleoside diphosphate reductase large chain family.</text>
</comment>
<dbReference type="GO" id="GO:0005971">
    <property type="term" value="C:ribonucleoside-diphosphate reductase complex"/>
    <property type="evidence" value="ECO:0007669"/>
    <property type="project" value="TreeGrafter"/>
</dbReference>
<dbReference type="AlphaFoldDB" id="A0A1X2GF78"/>
<organism evidence="13 14">
    <name type="scientific">Hesseltinella vesiculosa</name>
    <dbReference type="NCBI Taxonomy" id="101127"/>
    <lineage>
        <taxon>Eukaryota</taxon>
        <taxon>Fungi</taxon>
        <taxon>Fungi incertae sedis</taxon>
        <taxon>Mucoromycota</taxon>
        <taxon>Mucoromycotina</taxon>
        <taxon>Mucoromycetes</taxon>
        <taxon>Mucorales</taxon>
        <taxon>Cunninghamellaceae</taxon>
        <taxon>Hesseltinella</taxon>
    </lineage>
</organism>
<dbReference type="CDD" id="cd01679">
    <property type="entry name" value="RNR_I"/>
    <property type="match status" value="1"/>
</dbReference>
<comment type="catalytic activity">
    <reaction evidence="11">
        <text>a 2'-deoxyribonucleoside 5'-diphosphate + [thioredoxin]-disulfide + H2O = a ribonucleoside 5'-diphosphate + [thioredoxin]-dithiol</text>
        <dbReference type="Rhea" id="RHEA:23252"/>
        <dbReference type="Rhea" id="RHEA-COMP:10698"/>
        <dbReference type="Rhea" id="RHEA-COMP:10700"/>
        <dbReference type="ChEBI" id="CHEBI:15377"/>
        <dbReference type="ChEBI" id="CHEBI:29950"/>
        <dbReference type="ChEBI" id="CHEBI:50058"/>
        <dbReference type="ChEBI" id="CHEBI:57930"/>
        <dbReference type="ChEBI" id="CHEBI:73316"/>
        <dbReference type="EC" id="1.17.4.1"/>
    </reaction>
</comment>
<evidence type="ECO:0000256" key="11">
    <source>
        <dbReference type="RuleBase" id="RU003410"/>
    </source>
</evidence>
<evidence type="ECO:0000256" key="5">
    <source>
        <dbReference type="ARBA" id="ARBA00022741"/>
    </source>
</evidence>
<evidence type="ECO:0000256" key="6">
    <source>
        <dbReference type="ARBA" id="ARBA00022840"/>
    </source>
</evidence>
<dbReference type="PROSITE" id="PS51161">
    <property type="entry name" value="ATP_CONE"/>
    <property type="match status" value="1"/>
</dbReference>
<dbReference type="GO" id="GO:0009263">
    <property type="term" value="P:deoxyribonucleotide biosynthetic process"/>
    <property type="evidence" value="ECO:0007669"/>
    <property type="project" value="UniProtKB-KW"/>
</dbReference>
<dbReference type="InterPro" id="IPR008926">
    <property type="entry name" value="RNR_R1-su_N"/>
</dbReference>
<comment type="function">
    <text evidence="9 11">Provides the precursors necessary for DNA synthesis. Catalyzes the biosynthesis of deoxyribonucleotides from the corresponding ribonucleotides.</text>
</comment>
<evidence type="ECO:0000313" key="13">
    <source>
        <dbReference type="EMBL" id="ORX52389.1"/>
    </source>
</evidence>
<dbReference type="InterPro" id="IPR013509">
    <property type="entry name" value="RNR_lsu_N"/>
</dbReference>
<dbReference type="PANTHER" id="PTHR11573">
    <property type="entry name" value="RIBONUCLEOSIDE-DIPHOSPHATE REDUCTASE LARGE CHAIN"/>
    <property type="match status" value="1"/>
</dbReference>
<dbReference type="UniPathway" id="UPA00326"/>
<evidence type="ECO:0000256" key="3">
    <source>
        <dbReference type="ARBA" id="ARBA00012274"/>
    </source>
</evidence>
<comment type="caution">
    <text evidence="13">The sequence shown here is derived from an EMBL/GenBank/DDBJ whole genome shotgun (WGS) entry which is preliminary data.</text>
</comment>
<dbReference type="PROSITE" id="PS00089">
    <property type="entry name" value="RIBORED_LARGE"/>
    <property type="match status" value="1"/>
</dbReference>
<dbReference type="Proteomes" id="UP000242146">
    <property type="component" value="Unassembled WGS sequence"/>
</dbReference>
<dbReference type="EC" id="1.17.4.1" evidence="3 11"/>
<dbReference type="Pfam" id="PF00317">
    <property type="entry name" value="Ribonuc_red_lgN"/>
    <property type="match status" value="1"/>
</dbReference>
<dbReference type="SUPFAM" id="SSF51998">
    <property type="entry name" value="PFL-like glycyl radical enzymes"/>
    <property type="match status" value="1"/>
</dbReference>
<dbReference type="PANTHER" id="PTHR11573:SF6">
    <property type="entry name" value="RIBONUCLEOSIDE-DIPHOSPHATE REDUCTASE LARGE SUBUNIT"/>
    <property type="match status" value="1"/>
</dbReference>
<dbReference type="InterPro" id="IPR005144">
    <property type="entry name" value="ATP-cone_dom"/>
</dbReference>
<dbReference type="STRING" id="101127.A0A1X2GF78"/>
<gene>
    <name evidence="13" type="ORF">DM01DRAFT_1061166</name>
</gene>
<evidence type="ECO:0000256" key="2">
    <source>
        <dbReference type="ARBA" id="ARBA00011771"/>
    </source>
</evidence>
<keyword evidence="7 11" id="KW-0560">Oxidoreductase</keyword>
<dbReference type="NCBIfam" id="TIGR02506">
    <property type="entry name" value="NrdE_NrdA"/>
    <property type="match status" value="1"/>
</dbReference>
<dbReference type="EMBL" id="MCGT01000018">
    <property type="protein sequence ID" value="ORX52389.1"/>
    <property type="molecule type" value="Genomic_DNA"/>
</dbReference>
<keyword evidence="8 11" id="KW-0215">Deoxyribonucleotide synthesis</keyword>
<accession>A0A1X2GF78</accession>
<dbReference type="Pfam" id="PF03477">
    <property type="entry name" value="ATP-cone"/>
    <property type="match status" value="1"/>
</dbReference>
<evidence type="ECO:0000256" key="7">
    <source>
        <dbReference type="ARBA" id="ARBA00023002"/>
    </source>
</evidence>
<keyword evidence="5 10" id="KW-0547">Nucleotide-binding</keyword>
<dbReference type="GO" id="GO:0004748">
    <property type="term" value="F:ribonucleoside-diphosphate reductase activity, thioredoxin disulfide as acceptor"/>
    <property type="evidence" value="ECO:0007669"/>
    <property type="project" value="UniProtKB-EC"/>
</dbReference>
<evidence type="ECO:0000256" key="10">
    <source>
        <dbReference type="PROSITE-ProRule" id="PRU00492"/>
    </source>
</evidence>
<dbReference type="PRINTS" id="PR01183">
    <property type="entry name" value="RIBORDTASEM1"/>
</dbReference>
<name>A0A1X2GF78_9FUNG</name>
<dbReference type="InterPro" id="IPR039718">
    <property type="entry name" value="Rrm1"/>
</dbReference>
<evidence type="ECO:0000256" key="4">
    <source>
        <dbReference type="ARBA" id="ARBA00022533"/>
    </source>
</evidence>
<dbReference type="Gene3D" id="3.20.70.20">
    <property type="match status" value="1"/>
</dbReference>
<evidence type="ECO:0000313" key="14">
    <source>
        <dbReference type="Proteomes" id="UP000242146"/>
    </source>
</evidence>
<proteinExistence type="inferred from homology"/>
<dbReference type="Pfam" id="PF02867">
    <property type="entry name" value="Ribonuc_red_lgC"/>
    <property type="match status" value="1"/>
</dbReference>
<sequence>MFVFKRDGRKEGVLFDKITSRINKLCDGLNEKYVMPPQIAQKVVSGMYQGITTVELDNLAAETAAYMTTSHPDYAILAARIAVSNLHKETEENFSAVVEMLYNHTHPKLKIHNPLVSKDLYELATGEAKDRINGALDYTRDYDFNFFGFKTLERSYLLKINNATVERPQHMIMRVALGIHGSDIDSAIQTYDLMSRKYFTHATPTLFNAGTPRPQLSSCYLVNMKDDSIEGIYDTLMTCAQISKSAGGVGVSFQKIRGSGSYIAGTNGTSNGIVPMLRVYNDTARFVTQGGGKRNGSFAMYLEPWHVDVFDFLDLRKNSGKEELRARDLFLGLWIPDLFMKRVEANGTWSLFCPNEAPGLDQAYGPAFEELYLRYEREGRARRTVEAQKLWFAILDAQIETGMPYMMYKDACNQKSNQKNLGTITCSNLCTEIVEYTAPDEVAVCNLASLALPKFVDTENKVFDFNKLHDVVKVVTHNLNKVIDVNHYPVEEARKSNMRHRPVGLGVQGLADAFLLLRLPFESPEARQLNKDIFETIYHAALEASCDIATKVGAYESFPGSPISQGVFQFDMWDVKPSDRWDWEALRARVVKHGVRNSLLVAPMPTASTSQILGNNECFEPYTSNIYTRRVLSGEFQVVNHHLLKDLIDRGLWNEQTKNMIIAHNGSVQNVPSIPDDLKALYKTVWEISQRVIIDMAADRGAFIDQSQSMNLFTGEPTFGKLTSMHFYAWKKGLKTGMYYLRSRPAVDAIKFTVDQLALKSAAEASEQNEDNLAAMQCSLDNPDACLMCSG</sequence>
<protein>
    <recommendedName>
        <fullName evidence="3 11">Ribonucleoside-diphosphate reductase</fullName>
        <ecNumber evidence="3 11">1.17.4.1</ecNumber>
    </recommendedName>
</protein>
<dbReference type="InterPro" id="IPR013346">
    <property type="entry name" value="NrdE_NrdA_C"/>
</dbReference>
<dbReference type="FunFam" id="3.20.70.20:FF:000010">
    <property type="entry name" value="Ribonucleoside-diphosphate reductase"/>
    <property type="match status" value="1"/>
</dbReference>
<keyword evidence="6 10" id="KW-0067">ATP-binding</keyword>
<evidence type="ECO:0000256" key="9">
    <source>
        <dbReference type="ARBA" id="ARBA00024942"/>
    </source>
</evidence>
<reference evidence="13 14" key="1">
    <citation type="submission" date="2016-07" db="EMBL/GenBank/DDBJ databases">
        <title>Pervasive Adenine N6-methylation of Active Genes in Fungi.</title>
        <authorList>
            <consortium name="DOE Joint Genome Institute"/>
            <person name="Mondo S.J."/>
            <person name="Dannebaum R.O."/>
            <person name="Kuo R.C."/>
            <person name="Labutti K."/>
            <person name="Haridas S."/>
            <person name="Kuo A."/>
            <person name="Salamov A."/>
            <person name="Ahrendt S.R."/>
            <person name="Lipzen A."/>
            <person name="Sullivan W."/>
            <person name="Andreopoulos W.B."/>
            <person name="Clum A."/>
            <person name="Lindquist E."/>
            <person name="Daum C."/>
            <person name="Ramamoorthy G.K."/>
            <person name="Gryganskyi A."/>
            <person name="Culley D."/>
            <person name="Magnuson J.K."/>
            <person name="James T.Y."/>
            <person name="O'Malley M.A."/>
            <person name="Stajich J.E."/>
            <person name="Spatafora J.W."/>
            <person name="Visel A."/>
            <person name="Grigoriev I.V."/>
        </authorList>
    </citation>
    <scope>NUCLEOTIDE SEQUENCE [LARGE SCALE GENOMIC DNA]</scope>
    <source>
        <strain evidence="13 14">NRRL 3301</strain>
    </source>
</reference>
<comment type="subunit">
    <text evidence="2">Heterodimer of a large and a small subunit.</text>
</comment>
<feature type="domain" description="ATP-cone" evidence="12">
    <location>
        <begin position="1"/>
        <end position="92"/>
    </location>
</feature>
<evidence type="ECO:0000259" key="12">
    <source>
        <dbReference type="PROSITE" id="PS51161"/>
    </source>
</evidence>
<keyword evidence="4" id="KW-0021">Allosteric enzyme</keyword>
<dbReference type="InterPro" id="IPR000788">
    <property type="entry name" value="RNR_lg_C"/>
</dbReference>